<dbReference type="InterPro" id="IPR002514">
    <property type="entry name" value="Transposase_8"/>
</dbReference>
<dbReference type="Pfam" id="PF01527">
    <property type="entry name" value="HTH_Tnp_1"/>
    <property type="match status" value="1"/>
</dbReference>
<evidence type="ECO:0000259" key="2">
    <source>
        <dbReference type="Pfam" id="PF13518"/>
    </source>
</evidence>
<dbReference type="InterPro" id="IPR055247">
    <property type="entry name" value="InsJ-like_HTH"/>
</dbReference>
<keyword evidence="4" id="KW-1185">Reference proteome</keyword>
<dbReference type="InterPro" id="IPR009057">
    <property type="entry name" value="Homeodomain-like_sf"/>
</dbReference>
<name>A0ABQ1X1J6_9FLAO</name>
<dbReference type="Proteomes" id="UP000658202">
    <property type="component" value="Unassembled WGS sequence"/>
</dbReference>
<dbReference type="Gene3D" id="1.10.10.10">
    <property type="entry name" value="Winged helix-like DNA-binding domain superfamily/Winged helix DNA-binding domain"/>
    <property type="match status" value="2"/>
</dbReference>
<evidence type="ECO:0000313" key="3">
    <source>
        <dbReference type="EMBL" id="GGG51543.1"/>
    </source>
</evidence>
<dbReference type="InterPro" id="IPR010921">
    <property type="entry name" value="Trp_repressor/repl_initiator"/>
</dbReference>
<sequence length="174" mass="20284">MGISKYSLEFKLSCIERIAKHNLSVHSLAREIGLDASVIRKWKRFYDLYGIQGLQRRSNRRYDVKFKLRVLETIESQNLSLKQAAARFNIAAESSIITWRVAYEKYGILGLKNKPRGRPSIMSNYQRKKKKSGKPLTREEELLLENERLRAEIDFLKKLDALALKNNKQKPSKS</sequence>
<organism evidence="3 4">
    <name type="scientific">Epilithonimonas arachidiradicis</name>
    <dbReference type="NCBI Taxonomy" id="1617282"/>
    <lineage>
        <taxon>Bacteria</taxon>
        <taxon>Pseudomonadati</taxon>
        <taxon>Bacteroidota</taxon>
        <taxon>Flavobacteriia</taxon>
        <taxon>Flavobacteriales</taxon>
        <taxon>Weeksellaceae</taxon>
        <taxon>Chryseobacterium group</taxon>
        <taxon>Epilithonimonas</taxon>
    </lineage>
</organism>
<feature type="domain" description="Insertion element IS150 protein InsJ-like helix-turn-helix" evidence="2">
    <location>
        <begin position="66"/>
        <end position="118"/>
    </location>
</feature>
<evidence type="ECO:0000256" key="1">
    <source>
        <dbReference type="ARBA" id="ARBA00038232"/>
    </source>
</evidence>
<dbReference type="SUPFAM" id="SSF48295">
    <property type="entry name" value="TrpR-like"/>
    <property type="match status" value="1"/>
</dbReference>
<dbReference type="Pfam" id="PF13518">
    <property type="entry name" value="HTH_28"/>
    <property type="match status" value="1"/>
</dbReference>
<gene>
    <name evidence="3" type="ORF">GCM10007332_11540</name>
</gene>
<dbReference type="PANTHER" id="PTHR33795:SF1">
    <property type="entry name" value="INSERTION ELEMENT IS150 PROTEIN INSJ"/>
    <property type="match status" value="1"/>
</dbReference>
<evidence type="ECO:0000313" key="4">
    <source>
        <dbReference type="Proteomes" id="UP000658202"/>
    </source>
</evidence>
<dbReference type="InterPro" id="IPR036388">
    <property type="entry name" value="WH-like_DNA-bd_sf"/>
</dbReference>
<dbReference type="EMBL" id="BMCW01000001">
    <property type="protein sequence ID" value="GGG51543.1"/>
    <property type="molecule type" value="Genomic_DNA"/>
</dbReference>
<accession>A0ABQ1X1J6</accession>
<reference evidence="4" key="1">
    <citation type="journal article" date="2019" name="Int. J. Syst. Evol. Microbiol.">
        <title>The Global Catalogue of Microorganisms (GCM) 10K type strain sequencing project: providing services to taxonomists for standard genome sequencing and annotation.</title>
        <authorList>
            <consortium name="The Broad Institute Genomics Platform"/>
            <consortium name="The Broad Institute Genome Sequencing Center for Infectious Disease"/>
            <person name="Wu L."/>
            <person name="Ma J."/>
        </authorList>
    </citation>
    <scope>NUCLEOTIDE SEQUENCE [LARGE SCALE GENOMIC DNA]</scope>
    <source>
        <strain evidence="4">CCM 8490</strain>
    </source>
</reference>
<comment type="similarity">
    <text evidence="1">Belongs to the IS150/IS1296 orfA family.</text>
</comment>
<dbReference type="PANTHER" id="PTHR33795">
    <property type="entry name" value="INSERTION ELEMENT IS150 PROTEIN INSJ"/>
    <property type="match status" value="1"/>
</dbReference>
<dbReference type="InterPro" id="IPR052057">
    <property type="entry name" value="IS150/IS1296_orfA-like"/>
</dbReference>
<proteinExistence type="inferred from homology"/>
<dbReference type="SUPFAM" id="SSF46689">
    <property type="entry name" value="Homeodomain-like"/>
    <property type="match status" value="1"/>
</dbReference>
<protein>
    <submittedName>
        <fullName evidence="3">Transcriptional regulator</fullName>
    </submittedName>
</protein>
<comment type="caution">
    <text evidence="3">The sequence shown here is derived from an EMBL/GenBank/DDBJ whole genome shotgun (WGS) entry which is preliminary data.</text>
</comment>